<name>A0AAW0R3G4_9PEZI</name>
<evidence type="ECO:0000313" key="3">
    <source>
        <dbReference type="Proteomes" id="UP001392437"/>
    </source>
</evidence>
<dbReference type="PANTHER" id="PTHR40616:SF1">
    <property type="entry name" value="LINALOOL DEHYDRATASE_ISOMERASE DOMAIN-CONTAINING PROTEIN"/>
    <property type="match status" value="1"/>
</dbReference>
<accession>A0AAW0R3G4</accession>
<dbReference type="AlphaFoldDB" id="A0AAW0R3G4"/>
<evidence type="ECO:0000313" key="2">
    <source>
        <dbReference type="EMBL" id="KAK8123510.1"/>
    </source>
</evidence>
<comment type="caution">
    <text evidence="2">The sequence shown here is derived from an EMBL/GenBank/DDBJ whole genome shotgun (WGS) entry which is preliminary data.</text>
</comment>
<organism evidence="2 3">
    <name type="scientific">Apiospora kogelbergensis</name>
    <dbReference type="NCBI Taxonomy" id="1337665"/>
    <lineage>
        <taxon>Eukaryota</taxon>
        <taxon>Fungi</taxon>
        <taxon>Dikarya</taxon>
        <taxon>Ascomycota</taxon>
        <taxon>Pezizomycotina</taxon>
        <taxon>Sordariomycetes</taxon>
        <taxon>Xylariomycetidae</taxon>
        <taxon>Amphisphaeriales</taxon>
        <taxon>Apiosporaceae</taxon>
        <taxon>Apiospora</taxon>
    </lineage>
</organism>
<proteinExistence type="predicted"/>
<reference evidence="2 3" key="1">
    <citation type="submission" date="2023-01" db="EMBL/GenBank/DDBJ databases">
        <title>Analysis of 21 Apiospora genomes using comparative genomics revels a genus with tremendous synthesis potential of carbohydrate active enzymes and secondary metabolites.</title>
        <authorList>
            <person name="Sorensen T."/>
        </authorList>
    </citation>
    <scope>NUCLEOTIDE SEQUENCE [LARGE SCALE GENOMIC DNA]</scope>
    <source>
        <strain evidence="2 3">CBS 117206</strain>
    </source>
</reference>
<evidence type="ECO:0000256" key="1">
    <source>
        <dbReference type="SAM" id="MobiDB-lite"/>
    </source>
</evidence>
<dbReference type="PANTHER" id="PTHR40616">
    <property type="entry name" value="LINALOOL DEHYDRATASE_ISOMERASE DOMAIN-CONTAINING PROTEIN"/>
    <property type="match status" value="1"/>
</dbReference>
<feature type="region of interest" description="Disordered" evidence="1">
    <location>
        <begin position="447"/>
        <end position="466"/>
    </location>
</feature>
<feature type="compositionally biased region" description="Polar residues" evidence="1">
    <location>
        <begin position="448"/>
        <end position="457"/>
    </location>
</feature>
<keyword evidence="3" id="KW-1185">Reference proteome</keyword>
<protein>
    <submittedName>
        <fullName evidence="2">Uncharacterized protein</fullName>
    </submittedName>
</protein>
<dbReference type="Proteomes" id="UP001392437">
    <property type="component" value="Unassembled WGS sequence"/>
</dbReference>
<sequence length="586" mass="64291">MLLERVTWVASSLLGLVLLAFGSFGVSSAAELKSLHAQNLLVESMDFMDKIYDRDAGYLYYFYYPLAAGQHETRSSMWYATGLLQRNRGDDVDQAVRIIKNIIGDQEKNETLQWFGDYTVYPEQPTVGHGDYKPVIYSSWDPNWRGFIGTNLIVIYEEFGALLPGDVKQLILSSLYNATVGDSYRVGGVDDDNLYPSYSNPAIMRAVASGWTGRQCGDANMTAAGETYAREVLDLFDRNQTLSEFNSGTYMGVSLYGLTLWAKYMPASGSDPSVMGVHGARMIRQIWETAGKMYNANLGNLAGPWDRAYGYDMNKYVSIFSLYIWTLVGKESTPGLSSGQTWSMAHADDFEYAPLIAVLAPFHDALVPKDTVARLTAFSSLEGDGRDDEHTYMHTASAFSPPHDLAARNITTWLSPELTIGAESFRESIVGGPREDSSQWNPAVVQWAHSSRSATHPSSNSNSEKKKKSVGYLTLYPTEPALDAEVMPGNLNLTYPNGNATSSFTFLVSANPLGSAKRDLASLEEDLDGVKIGVSGSVHPVPIISFCGLVGGSCKPIHGFEFWNFTYVMPANSTAVPNINLAINAE</sequence>
<gene>
    <name evidence="2" type="ORF">PG999_003428</name>
</gene>
<dbReference type="EMBL" id="JAQQWP010000003">
    <property type="protein sequence ID" value="KAK8123510.1"/>
    <property type="molecule type" value="Genomic_DNA"/>
</dbReference>